<organism evidence="3 4">
    <name type="scientific">Iningainema tapete BLCC-T55</name>
    <dbReference type="NCBI Taxonomy" id="2748662"/>
    <lineage>
        <taxon>Bacteria</taxon>
        <taxon>Bacillati</taxon>
        <taxon>Cyanobacteriota</taxon>
        <taxon>Cyanophyceae</taxon>
        <taxon>Nostocales</taxon>
        <taxon>Scytonemataceae</taxon>
        <taxon>Iningainema tapete</taxon>
    </lineage>
</organism>
<reference evidence="3" key="1">
    <citation type="submission" date="2020-09" db="EMBL/GenBank/DDBJ databases">
        <title>Iningainema tapete sp. nov. (Scytonemataceae, Cyanobacteria) from greenhouses in central Florida (USA) produces two types of nodularin with biosynthetic potential for microcystin-LR and anabaenopeptins.</title>
        <authorList>
            <person name="Berthold D.E."/>
            <person name="Lefler F.W."/>
            <person name="Huang I.-S."/>
            <person name="Abdulla H."/>
            <person name="Zimba P.V."/>
            <person name="Laughinghouse H.D. IV."/>
        </authorList>
    </citation>
    <scope>NUCLEOTIDE SEQUENCE</scope>
    <source>
        <strain evidence="3">BLCCT55</strain>
    </source>
</reference>
<dbReference type="Gene3D" id="3.30.2310.20">
    <property type="entry name" value="RelE-like"/>
    <property type="match status" value="1"/>
</dbReference>
<gene>
    <name evidence="3" type="ORF">ICL16_17145</name>
</gene>
<evidence type="ECO:0000256" key="2">
    <source>
        <dbReference type="ARBA" id="ARBA00022649"/>
    </source>
</evidence>
<dbReference type="Proteomes" id="UP000629098">
    <property type="component" value="Unassembled WGS sequence"/>
</dbReference>
<dbReference type="InterPro" id="IPR051803">
    <property type="entry name" value="TA_system_RelE-like_toxin"/>
</dbReference>
<dbReference type="EMBL" id="JACXAE010000060">
    <property type="protein sequence ID" value="MBD2773750.1"/>
    <property type="molecule type" value="Genomic_DNA"/>
</dbReference>
<dbReference type="AlphaFoldDB" id="A0A8J6XD79"/>
<name>A0A8J6XD79_9CYAN</name>
<comment type="caution">
    <text evidence="3">The sequence shown here is derived from an EMBL/GenBank/DDBJ whole genome shotgun (WGS) entry which is preliminary data.</text>
</comment>
<dbReference type="PANTHER" id="PTHR33755">
    <property type="entry name" value="TOXIN PARE1-RELATED"/>
    <property type="match status" value="1"/>
</dbReference>
<dbReference type="RefSeq" id="WP_190829916.1">
    <property type="nucleotide sequence ID" value="NZ_CAWPPI010000060.1"/>
</dbReference>
<keyword evidence="2" id="KW-1277">Toxin-antitoxin system</keyword>
<dbReference type="InterPro" id="IPR035093">
    <property type="entry name" value="RelE/ParE_toxin_dom_sf"/>
</dbReference>
<evidence type="ECO:0000313" key="4">
    <source>
        <dbReference type="Proteomes" id="UP000629098"/>
    </source>
</evidence>
<keyword evidence="4" id="KW-1185">Reference proteome</keyword>
<comment type="similarity">
    <text evidence="1">Belongs to the RelE toxin family.</text>
</comment>
<proteinExistence type="inferred from homology"/>
<accession>A0A8J6XD79</accession>
<dbReference type="PANTHER" id="PTHR33755:SF8">
    <property type="entry name" value="TOXIN PARE2"/>
    <property type="match status" value="1"/>
</dbReference>
<dbReference type="Pfam" id="PF05016">
    <property type="entry name" value="ParE_toxin"/>
    <property type="match status" value="1"/>
</dbReference>
<sequence length="103" mass="12437">MKFVFHPEALTEYAEAVQYYTMQRAELAQTFINAVEDAVYRIRESPTRWRIIEEDVRRCLTRKFPYGILYTIEQDYILILAVMHCSREPGYWKSRREHKPSDT</sequence>
<evidence type="ECO:0000256" key="1">
    <source>
        <dbReference type="ARBA" id="ARBA00006226"/>
    </source>
</evidence>
<protein>
    <submittedName>
        <fullName evidence="3">Type II toxin-antitoxin system RelE/ParE family toxin</fullName>
    </submittedName>
</protein>
<evidence type="ECO:0000313" key="3">
    <source>
        <dbReference type="EMBL" id="MBD2773750.1"/>
    </source>
</evidence>
<dbReference type="InterPro" id="IPR007712">
    <property type="entry name" value="RelE/ParE_toxin"/>
</dbReference>